<evidence type="ECO:0000313" key="2">
    <source>
        <dbReference type="EMBL" id="PIK35252.1"/>
    </source>
</evidence>
<evidence type="ECO:0000256" key="1">
    <source>
        <dbReference type="SAM" id="MobiDB-lite"/>
    </source>
</evidence>
<organism evidence="2 3">
    <name type="scientific">Stichopus japonicus</name>
    <name type="common">Sea cucumber</name>
    <dbReference type="NCBI Taxonomy" id="307972"/>
    <lineage>
        <taxon>Eukaryota</taxon>
        <taxon>Metazoa</taxon>
        <taxon>Echinodermata</taxon>
        <taxon>Eleutherozoa</taxon>
        <taxon>Echinozoa</taxon>
        <taxon>Holothuroidea</taxon>
        <taxon>Aspidochirotacea</taxon>
        <taxon>Aspidochirotida</taxon>
        <taxon>Stichopodidae</taxon>
        <taxon>Apostichopus</taxon>
    </lineage>
</organism>
<reference evidence="2 3" key="1">
    <citation type="journal article" date="2017" name="PLoS Biol.">
        <title>The sea cucumber genome provides insights into morphological evolution and visceral regeneration.</title>
        <authorList>
            <person name="Zhang X."/>
            <person name="Sun L."/>
            <person name="Yuan J."/>
            <person name="Sun Y."/>
            <person name="Gao Y."/>
            <person name="Zhang L."/>
            <person name="Li S."/>
            <person name="Dai H."/>
            <person name="Hamel J.F."/>
            <person name="Liu C."/>
            <person name="Yu Y."/>
            <person name="Liu S."/>
            <person name="Lin W."/>
            <person name="Guo K."/>
            <person name="Jin S."/>
            <person name="Xu P."/>
            <person name="Storey K.B."/>
            <person name="Huan P."/>
            <person name="Zhang T."/>
            <person name="Zhou Y."/>
            <person name="Zhang J."/>
            <person name="Lin C."/>
            <person name="Li X."/>
            <person name="Xing L."/>
            <person name="Huo D."/>
            <person name="Sun M."/>
            <person name="Wang L."/>
            <person name="Mercier A."/>
            <person name="Li F."/>
            <person name="Yang H."/>
            <person name="Xiang J."/>
        </authorList>
    </citation>
    <scope>NUCLEOTIDE SEQUENCE [LARGE SCALE GENOMIC DNA]</scope>
    <source>
        <strain evidence="2">Shaxun</strain>
        <tissue evidence="2">Muscle</tissue>
    </source>
</reference>
<gene>
    <name evidence="2" type="ORF">BSL78_27923</name>
</gene>
<feature type="compositionally biased region" description="Polar residues" evidence="1">
    <location>
        <begin position="82"/>
        <end position="94"/>
    </location>
</feature>
<feature type="region of interest" description="Disordered" evidence="1">
    <location>
        <begin position="58"/>
        <end position="94"/>
    </location>
</feature>
<keyword evidence="3" id="KW-1185">Reference proteome</keyword>
<protein>
    <submittedName>
        <fullName evidence="2">Uncharacterized protein</fullName>
    </submittedName>
</protein>
<name>A0A2G8JHM3_STIJA</name>
<comment type="caution">
    <text evidence="2">The sequence shown here is derived from an EMBL/GenBank/DDBJ whole genome shotgun (WGS) entry which is preliminary data.</text>
</comment>
<accession>A0A2G8JHM3</accession>
<sequence>MGSFDFADIPRRQKASPEFRELIRRLQSGPTNWASFTPERIRRACDQSVHLAPARFTYPQTRTNTSSATHSPREMPKRPSFRSVTRTSAGSSSMVRAGDMTAALTNILKGASVGTEPDIPAAVIDTATTATPRAASPLVVDVSSHDNASGARTGPCVLKRTRIENEGTSQGEVGMVVPPELHRRAQGLVWQVGIICALSTIVMNLSSMMLGVSRPYSGI</sequence>
<proteinExistence type="predicted"/>
<dbReference type="EMBL" id="MRZV01001947">
    <property type="protein sequence ID" value="PIK35252.1"/>
    <property type="molecule type" value="Genomic_DNA"/>
</dbReference>
<evidence type="ECO:0000313" key="3">
    <source>
        <dbReference type="Proteomes" id="UP000230750"/>
    </source>
</evidence>
<dbReference type="AlphaFoldDB" id="A0A2G8JHM3"/>
<feature type="compositionally biased region" description="Polar residues" evidence="1">
    <location>
        <begin position="58"/>
        <end position="70"/>
    </location>
</feature>
<dbReference type="Proteomes" id="UP000230750">
    <property type="component" value="Unassembled WGS sequence"/>
</dbReference>